<proteinExistence type="predicted"/>
<dbReference type="PIRSF" id="PIRSF000778">
    <property type="entry name" value="RpoK/RPB6"/>
    <property type="match status" value="1"/>
</dbReference>
<dbReference type="GO" id="GO:0006366">
    <property type="term" value="P:transcription by RNA polymerase II"/>
    <property type="evidence" value="ECO:0007669"/>
    <property type="project" value="TreeGrafter"/>
</dbReference>
<keyword evidence="1 4" id="KW-0240">DNA-directed RNA polymerase</keyword>
<dbReference type="NCBIfam" id="NF002208">
    <property type="entry name" value="PRK01099.1-3"/>
    <property type="match status" value="1"/>
</dbReference>
<accession>A0A177EB98</accession>
<evidence type="ECO:0000313" key="4">
    <source>
        <dbReference type="EMBL" id="OAG29217.1"/>
    </source>
</evidence>
<feature type="compositionally biased region" description="Basic and acidic residues" evidence="3">
    <location>
        <begin position="1"/>
        <end position="19"/>
    </location>
</feature>
<dbReference type="GO" id="GO:0005665">
    <property type="term" value="C:RNA polymerase II, core complex"/>
    <property type="evidence" value="ECO:0007669"/>
    <property type="project" value="EnsemblFungi"/>
</dbReference>
<evidence type="ECO:0000256" key="3">
    <source>
        <dbReference type="SAM" id="MobiDB-lite"/>
    </source>
</evidence>
<keyword evidence="5" id="KW-1185">Reference proteome</keyword>
<dbReference type="OrthoDB" id="259769at2759"/>
<dbReference type="GO" id="GO:0003677">
    <property type="term" value="F:DNA binding"/>
    <property type="evidence" value="ECO:0007669"/>
    <property type="project" value="InterPro"/>
</dbReference>
<sequence length="123" mass="14442">MSDHESHESYGSDDKSFQEHDEEVLLENGDGTEKHDPRQEKESEKRYTSPIMTKFERAKILGIRAQQISMSAPIMVEYGDETDPIEIAKKELREKKTPLIVLRRLPDNTYEKWPVKDLINFYD</sequence>
<dbReference type="InterPro" id="IPR036161">
    <property type="entry name" value="RPB6/omega-like_sf"/>
</dbReference>
<protein>
    <submittedName>
        <fullName evidence="4">DNA-directed RNA polymerases I, II, and III subunit RPABC2</fullName>
    </submittedName>
</protein>
<dbReference type="Pfam" id="PF01192">
    <property type="entry name" value="RNA_pol_Rpb6"/>
    <property type="match status" value="1"/>
</dbReference>
<dbReference type="InterPro" id="IPR006110">
    <property type="entry name" value="Pol_omega/Rpo6/RPB6"/>
</dbReference>
<dbReference type="GO" id="GO:0003899">
    <property type="term" value="F:DNA-directed RNA polymerase activity"/>
    <property type="evidence" value="ECO:0007669"/>
    <property type="project" value="EnsemblFungi"/>
</dbReference>
<evidence type="ECO:0000256" key="1">
    <source>
        <dbReference type="ARBA" id="ARBA00022478"/>
    </source>
</evidence>
<dbReference type="InterPro" id="IPR006111">
    <property type="entry name" value="Rpo6/Rpb6"/>
</dbReference>
<evidence type="ECO:0000313" key="5">
    <source>
        <dbReference type="Proteomes" id="UP000185944"/>
    </source>
</evidence>
<dbReference type="GO" id="GO:0005736">
    <property type="term" value="C:RNA polymerase I complex"/>
    <property type="evidence" value="ECO:0007669"/>
    <property type="project" value="EnsemblFungi"/>
</dbReference>
<dbReference type="AlphaFoldDB" id="A0A177EB98"/>
<evidence type="ECO:0000256" key="2">
    <source>
        <dbReference type="ARBA" id="ARBA00023163"/>
    </source>
</evidence>
<dbReference type="Proteomes" id="UP000185944">
    <property type="component" value="Unassembled WGS sequence"/>
</dbReference>
<dbReference type="PANTHER" id="PTHR47227:SF5">
    <property type="entry name" value="DNA-DIRECTED RNA POLYMERASES I, II, AND III SUBUNIT RPABC2"/>
    <property type="match status" value="1"/>
</dbReference>
<name>A0A177EB98_9MICR</name>
<reference evidence="4 5" key="1">
    <citation type="submission" date="2016-02" db="EMBL/GenBank/DDBJ databases">
        <title>Discovery of a natural microsporidian pathogen with a broad tissue tropism in Caenorhabditis elegans.</title>
        <authorList>
            <person name="Luallen R.J."/>
            <person name="Reinke A.W."/>
            <person name="Tong L."/>
            <person name="Botts M.R."/>
            <person name="Felix M.-A."/>
            <person name="Troemel E.R."/>
        </authorList>
    </citation>
    <scope>NUCLEOTIDE SEQUENCE [LARGE SCALE GENOMIC DNA]</scope>
    <source>
        <strain evidence="4 5">JUm2807</strain>
    </source>
</reference>
<dbReference type="VEuPathDB" id="MicrosporidiaDB:NEDG_01290"/>
<feature type="compositionally biased region" description="Basic and acidic residues" evidence="3">
    <location>
        <begin position="31"/>
        <end position="47"/>
    </location>
</feature>
<dbReference type="Gene3D" id="3.90.940.10">
    <property type="match status" value="1"/>
</dbReference>
<dbReference type="EMBL" id="LTDL01000041">
    <property type="protein sequence ID" value="OAG29217.1"/>
    <property type="molecule type" value="Genomic_DNA"/>
</dbReference>
<gene>
    <name evidence="4" type="ORF">NEDG_01290</name>
</gene>
<dbReference type="GO" id="GO:0042797">
    <property type="term" value="P:tRNA transcription by RNA polymerase III"/>
    <property type="evidence" value="ECO:0007669"/>
    <property type="project" value="TreeGrafter"/>
</dbReference>
<feature type="region of interest" description="Disordered" evidence="3">
    <location>
        <begin position="1"/>
        <end position="49"/>
    </location>
</feature>
<dbReference type="RefSeq" id="XP_067543896.1">
    <property type="nucleotide sequence ID" value="XM_067688708.1"/>
</dbReference>
<dbReference type="PANTHER" id="PTHR47227">
    <property type="entry name" value="DNA-DIRECTED RNA POLYMERASE SUBUNIT K"/>
    <property type="match status" value="1"/>
</dbReference>
<comment type="caution">
    <text evidence="4">The sequence shown here is derived from an EMBL/GenBank/DDBJ whole genome shotgun (WGS) entry which is preliminary data.</text>
</comment>
<organism evidence="4 5">
    <name type="scientific">Nematocida displodere</name>
    <dbReference type="NCBI Taxonomy" id="1805483"/>
    <lineage>
        <taxon>Eukaryota</taxon>
        <taxon>Fungi</taxon>
        <taxon>Fungi incertae sedis</taxon>
        <taxon>Microsporidia</taxon>
        <taxon>Nematocida</taxon>
    </lineage>
</organism>
<dbReference type="STRING" id="1805483.A0A177EB98"/>
<dbReference type="GeneID" id="93647640"/>
<dbReference type="GO" id="GO:0005666">
    <property type="term" value="C:RNA polymerase III complex"/>
    <property type="evidence" value="ECO:0007669"/>
    <property type="project" value="EnsemblFungi"/>
</dbReference>
<dbReference type="GO" id="GO:0006360">
    <property type="term" value="P:transcription by RNA polymerase I"/>
    <property type="evidence" value="ECO:0007669"/>
    <property type="project" value="TreeGrafter"/>
</dbReference>
<dbReference type="SUPFAM" id="SSF63562">
    <property type="entry name" value="RPB6/omega subunit-like"/>
    <property type="match status" value="1"/>
</dbReference>
<keyword evidence="2" id="KW-0804">Transcription</keyword>